<reference evidence="3 4" key="1">
    <citation type="journal article" date="2019" name="Genome Biol. Evol.">
        <title>Insights into the evolution of the New World diploid cottons (Gossypium, subgenus Houzingenia) based on genome sequencing.</title>
        <authorList>
            <person name="Grover C.E."/>
            <person name="Arick M.A. 2nd"/>
            <person name="Thrash A."/>
            <person name="Conover J.L."/>
            <person name="Sanders W.S."/>
            <person name="Peterson D.G."/>
            <person name="Frelichowski J.E."/>
            <person name="Scheffler J.A."/>
            <person name="Scheffler B.E."/>
            <person name="Wendel J.F."/>
        </authorList>
    </citation>
    <scope>NUCLEOTIDE SEQUENCE [LARGE SCALE GENOMIC DNA]</scope>
    <source>
        <strain evidence="3">6</strain>
        <tissue evidence="3">Leaf</tissue>
    </source>
</reference>
<protein>
    <submittedName>
        <fullName evidence="3">Uncharacterized protein</fullName>
    </submittedName>
</protein>
<organism evidence="3 4">
    <name type="scientific">Gossypium armourianum</name>
    <dbReference type="NCBI Taxonomy" id="34283"/>
    <lineage>
        <taxon>Eukaryota</taxon>
        <taxon>Viridiplantae</taxon>
        <taxon>Streptophyta</taxon>
        <taxon>Embryophyta</taxon>
        <taxon>Tracheophyta</taxon>
        <taxon>Spermatophyta</taxon>
        <taxon>Magnoliopsida</taxon>
        <taxon>eudicotyledons</taxon>
        <taxon>Gunneridae</taxon>
        <taxon>Pentapetalae</taxon>
        <taxon>rosids</taxon>
        <taxon>malvids</taxon>
        <taxon>Malvales</taxon>
        <taxon>Malvaceae</taxon>
        <taxon>Malvoideae</taxon>
        <taxon>Gossypium</taxon>
    </lineage>
</organism>
<keyword evidence="4" id="KW-1185">Reference proteome</keyword>
<dbReference type="EMBL" id="JABFAE010000011">
    <property type="protein sequence ID" value="MBA0841653.1"/>
    <property type="molecule type" value="Genomic_DNA"/>
</dbReference>
<dbReference type="Proteomes" id="UP000593575">
    <property type="component" value="Unassembled WGS sequence"/>
</dbReference>
<dbReference type="GO" id="GO:0080043">
    <property type="term" value="F:quercetin 3-O-glucosyltransferase activity"/>
    <property type="evidence" value="ECO:0007669"/>
    <property type="project" value="TreeGrafter"/>
</dbReference>
<dbReference type="PANTHER" id="PTHR11926">
    <property type="entry name" value="GLUCOSYL/GLUCURONOSYL TRANSFERASES"/>
    <property type="match status" value="1"/>
</dbReference>
<proteinExistence type="inferred from homology"/>
<sequence length="111" mass="12438">MEKSKDQGYIVNWAPQEAVLNHPAVGGVVSEVWKIGLDMKDVCDRKIVEKMVNDVMVDQKEEFVQSAAEMAKVTNQSVNVGGSSYSNLDHLIEDIRIMSLKTPKTKIVFKE</sequence>
<dbReference type="SUPFAM" id="SSF53756">
    <property type="entry name" value="UDP-Glycosyltransferase/glycogen phosphorylase"/>
    <property type="match status" value="1"/>
</dbReference>
<evidence type="ECO:0000313" key="3">
    <source>
        <dbReference type="EMBL" id="MBA0841653.1"/>
    </source>
</evidence>
<keyword evidence="2" id="KW-0808">Transferase</keyword>
<evidence type="ECO:0000256" key="2">
    <source>
        <dbReference type="ARBA" id="ARBA00022676"/>
    </source>
</evidence>
<keyword evidence="2" id="KW-0328">Glycosyltransferase</keyword>
<dbReference type="Gene3D" id="3.40.50.2000">
    <property type="entry name" value="Glycogen Phosphorylase B"/>
    <property type="match status" value="3"/>
</dbReference>
<dbReference type="PANTHER" id="PTHR11926:SF1392">
    <property type="entry name" value="GLYCOSYLTRANSFERASE"/>
    <property type="match status" value="1"/>
</dbReference>
<gene>
    <name evidence="3" type="ORF">Goarm_004137</name>
</gene>
<accession>A0A7J9K5F8</accession>
<evidence type="ECO:0000256" key="1">
    <source>
        <dbReference type="ARBA" id="ARBA00009995"/>
    </source>
</evidence>
<comment type="similarity">
    <text evidence="1">Belongs to the UDP-glycosyltransferase family.</text>
</comment>
<name>A0A7J9K5F8_9ROSI</name>
<comment type="caution">
    <text evidence="3">The sequence shown here is derived from an EMBL/GenBank/DDBJ whole genome shotgun (WGS) entry which is preliminary data.</text>
</comment>
<evidence type="ECO:0000313" key="4">
    <source>
        <dbReference type="Proteomes" id="UP000593575"/>
    </source>
</evidence>
<dbReference type="GO" id="GO:0080044">
    <property type="term" value="F:quercetin 7-O-glucosyltransferase activity"/>
    <property type="evidence" value="ECO:0007669"/>
    <property type="project" value="TreeGrafter"/>
</dbReference>
<dbReference type="AlphaFoldDB" id="A0A7J9K5F8"/>